<feature type="chain" id="PRO_5041433029" evidence="1">
    <location>
        <begin position="21"/>
        <end position="134"/>
    </location>
</feature>
<gene>
    <name evidence="2" type="ORF">DIS24_g8814</name>
</gene>
<reference evidence="2" key="1">
    <citation type="submission" date="2023-06" db="EMBL/GenBank/DDBJ databases">
        <title>Multi-omics analyses reveal the molecular pathogenesis toolkit of Lasiodiplodia hormozganensis, a cross-kingdom pathogen.</title>
        <authorList>
            <person name="Felix C."/>
            <person name="Meneses R."/>
            <person name="Goncalves M.F.M."/>
            <person name="Tilleman L."/>
            <person name="Duarte A.S."/>
            <person name="Jorrin-Novo J.V."/>
            <person name="Van De Peer Y."/>
            <person name="Deforce D."/>
            <person name="Van Nieuwerburgh F."/>
            <person name="Esteves A.C."/>
            <person name="Alves A."/>
        </authorList>
    </citation>
    <scope>NUCLEOTIDE SEQUENCE</scope>
    <source>
        <strain evidence="2">CBS 339.90</strain>
    </source>
</reference>
<sequence length="134" mass="14373">MHFSKASIVAFAALLTSAAAVSPIEARDADVQTCRANFVTCQSDPRITDTSSCQADAKQCCDQVATPAEKAECYSYAGLHEKRANDPNTCRAKWETCRANPAADLDECHAQAKECCDNGAADDKAECYKLTGTQ</sequence>
<evidence type="ECO:0000256" key="1">
    <source>
        <dbReference type="SAM" id="SignalP"/>
    </source>
</evidence>
<protein>
    <submittedName>
        <fullName evidence="2">Uncharacterized protein</fullName>
    </submittedName>
</protein>
<evidence type="ECO:0000313" key="2">
    <source>
        <dbReference type="EMBL" id="KAK0642681.1"/>
    </source>
</evidence>
<name>A0AA40CKV7_9PEZI</name>
<proteinExistence type="predicted"/>
<dbReference type="EMBL" id="JAUJDW010000069">
    <property type="protein sequence ID" value="KAK0642681.1"/>
    <property type="molecule type" value="Genomic_DNA"/>
</dbReference>
<accession>A0AA40CKV7</accession>
<comment type="caution">
    <text evidence="2">The sequence shown here is derived from an EMBL/GenBank/DDBJ whole genome shotgun (WGS) entry which is preliminary data.</text>
</comment>
<keyword evidence="3" id="KW-1185">Reference proteome</keyword>
<keyword evidence="1" id="KW-0732">Signal</keyword>
<evidence type="ECO:0000313" key="3">
    <source>
        <dbReference type="Proteomes" id="UP001175001"/>
    </source>
</evidence>
<feature type="signal peptide" evidence="1">
    <location>
        <begin position="1"/>
        <end position="20"/>
    </location>
</feature>
<organism evidence="2 3">
    <name type="scientific">Lasiodiplodia hormozganensis</name>
    <dbReference type="NCBI Taxonomy" id="869390"/>
    <lineage>
        <taxon>Eukaryota</taxon>
        <taxon>Fungi</taxon>
        <taxon>Dikarya</taxon>
        <taxon>Ascomycota</taxon>
        <taxon>Pezizomycotina</taxon>
        <taxon>Dothideomycetes</taxon>
        <taxon>Dothideomycetes incertae sedis</taxon>
        <taxon>Botryosphaeriales</taxon>
        <taxon>Botryosphaeriaceae</taxon>
        <taxon>Lasiodiplodia</taxon>
    </lineage>
</organism>
<dbReference type="AlphaFoldDB" id="A0AA40CKV7"/>
<dbReference type="Proteomes" id="UP001175001">
    <property type="component" value="Unassembled WGS sequence"/>
</dbReference>